<dbReference type="Pfam" id="PF00459">
    <property type="entry name" value="Inositol_P"/>
    <property type="match status" value="1"/>
</dbReference>
<gene>
    <name evidence="9" type="ORF">ACFQMK_10160</name>
</gene>
<dbReference type="Gene3D" id="3.30.540.10">
    <property type="entry name" value="Fructose-1,6-Bisphosphatase, subunit A, domain 1"/>
    <property type="match status" value="1"/>
</dbReference>
<keyword evidence="3 8" id="KW-0479">Metal-binding</keyword>
<evidence type="ECO:0000313" key="10">
    <source>
        <dbReference type="Proteomes" id="UP001596390"/>
    </source>
</evidence>
<dbReference type="SUPFAM" id="SSF56655">
    <property type="entry name" value="Carbohydrate phosphatase"/>
    <property type="match status" value="1"/>
</dbReference>
<dbReference type="PROSITE" id="PS00629">
    <property type="entry name" value="IMP_1"/>
    <property type="match status" value="1"/>
</dbReference>
<evidence type="ECO:0000256" key="3">
    <source>
        <dbReference type="ARBA" id="ARBA00022723"/>
    </source>
</evidence>
<evidence type="ECO:0000256" key="5">
    <source>
        <dbReference type="ARBA" id="ARBA00022842"/>
    </source>
</evidence>
<evidence type="ECO:0000256" key="1">
    <source>
        <dbReference type="ARBA" id="ARBA00001273"/>
    </source>
</evidence>
<dbReference type="EMBL" id="JBHSZZ010000039">
    <property type="protein sequence ID" value="MFC7187247.1"/>
    <property type="molecule type" value="Genomic_DNA"/>
</dbReference>
<proteinExistence type="inferred from homology"/>
<feature type="binding site" evidence="8">
    <location>
        <position position="89"/>
    </location>
    <ligand>
        <name>Mg(2+)</name>
        <dbReference type="ChEBI" id="CHEBI:18420"/>
        <label>1</label>
        <note>catalytic</note>
    </ligand>
</feature>
<evidence type="ECO:0000256" key="6">
    <source>
        <dbReference type="ARBA" id="ARBA00023277"/>
    </source>
</evidence>
<dbReference type="InterPro" id="IPR020583">
    <property type="entry name" value="Inositol_monoP_metal-BS"/>
</dbReference>
<comment type="cofactor">
    <cofactor evidence="8">
        <name>Mg(2+)</name>
        <dbReference type="ChEBI" id="CHEBI:18420"/>
    </cofactor>
</comment>
<reference evidence="9 10" key="1">
    <citation type="journal article" date="2019" name="Int. J. Syst. Evol. Microbiol.">
        <title>The Global Catalogue of Microorganisms (GCM) 10K type strain sequencing project: providing services to taxonomists for standard genome sequencing and annotation.</title>
        <authorList>
            <consortium name="The Broad Institute Genomics Platform"/>
            <consortium name="The Broad Institute Genome Sequencing Center for Infectious Disease"/>
            <person name="Wu L."/>
            <person name="Ma J."/>
        </authorList>
    </citation>
    <scope>NUCLEOTIDE SEQUENCE [LARGE SCALE GENOMIC DNA]</scope>
    <source>
        <strain evidence="9 10">Q85</strain>
    </source>
</reference>
<evidence type="ECO:0000256" key="8">
    <source>
        <dbReference type="PIRSR" id="PIRSR600760-2"/>
    </source>
</evidence>
<feature type="binding site" evidence="8">
    <location>
        <position position="68"/>
    </location>
    <ligand>
        <name>Mg(2+)</name>
        <dbReference type="ChEBI" id="CHEBI:18420"/>
        <label>1</label>
        <note>catalytic</note>
    </ligand>
</feature>
<dbReference type="Gene3D" id="3.40.190.80">
    <property type="match status" value="1"/>
</dbReference>
<comment type="caution">
    <text evidence="9">The sequence shown here is derived from an EMBL/GenBank/DDBJ whole genome shotgun (WGS) entry which is preliminary data.</text>
</comment>
<feature type="binding site" evidence="8">
    <location>
        <position position="213"/>
    </location>
    <ligand>
        <name>Mg(2+)</name>
        <dbReference type="ChEBI" id="CHEBI:18420"/>
        <label>1</label>
        <note>catalytic</note>
    </ligand>
</feature>
<dbReference type="PANTHER" id="PTHR20854">
    <property type="entry name" value="INOSITOL MONOPHOSPHATASE"/>
    <property type="match status" value="1"/>
</dbReference>
<organism evidence="9 10">
    <name type="scientific">Halorubrum yunnanense</name>
    <dbReference type="NCBI Taxonomy" id="1526162"/>
    <lineage>
        <taxon>Archaea</taxon>
        <taxon>Methanobacteriati</taxon>
        <taxon>Methanobacteriota</taxon>
        <taxon>Stenosarchaea group</taxon>
        <taxon>Halobacteria</taxon>
        <taxon>Halobacteriales</taxon>
        <taxon>Haloferacaceae</taxon>
        <taxon>Halorubrum</taxon>
    </lineage>
</organism>
<evidence type="ECO:0000256" key="4">
    <source>
        <dbReference type="ARBA" id="ARBA00022801"/>
    </source>
</evidence>
<sequence>MTDADERAAVAERAARAGGRVAHDHFRSDIAVESKGEDDVVTEADRAAQRTVIESIREAFPDDAVVGEEEDERKTVPEEGAAWIIDPIDGTHNYVRDIRVWGTAVAAVVDGEPVAAATVCPALGDAYTADADGAYRNGEPIAVNDVADPHRAAVDPTLWWDHDARDEYANACEAIVRRFADMRRFGAAQVTLPTVAAGGLEGTISNLRANPWDSVGGVFMIRQAGGRVTDLEGNRWRHDSTGLVASNGTLHDEVLAAAQAIEESD</sequence>
<dbReference type="EC" id="3.1.3.11" evidence="2"/>
<keyword evidence="4" id="KW-0378">Hydrolase</keyword>
<comment type="similarity">
    <text evidence="7">Belongs to the inositol monophosphatase superfamily. FBPase class 4 family.</text>
</comment>
<comment type="catalytic activity">
    <reaction evidence="1">
        <text>beta-D-fructose 1,6-bisphosphate + H2O = beta-D-fructose 6-phosphate + phosphate</text>
        <dbReference type="Rhea" id="RHEA:11064"/>
        <dbReference type="ChEBI" id="CHEBI:15377"/>
        <dbReference type="ChEBI" id="CHEBI:32966"/>
        <dbReference type="ChEBI" id="CHEBI:43474"/>
        <dbReference type="ChEBI" id="CHEBI:57634"/>
        <dbReference type="EC" id="3.1.3.11"/>
    </reaction>
</comment>
<keyword evidence="5 8" id="KW-0460">Magnesium</keyword>
<keyword evidence="6" id="KW-0119">Carbohydrate metabolism</keyword>
<accession>A0ABD5YHN0</accession>
<evidence type="ECO:0000313" key="9">
    <source>
        <dbReference type="EMBL" id="MFC7187247.1"/>
    </source>
</evidence>
<dbReference type="Proteomes" id="UP001596390">
    <property type="component" value="Unassembled WGS sequence"/>
</dbReference>
<evidence type="ECO:0000256" key="2">
    <source>
        <dbReference type="ARBA" id="ARBA00013093"/>
    </source>
</evidence>
<dbReference type="GO" id="GO:0042132">
    <property type="term" value="F:fructose 1,6-bisphosphate 1-phosphatase activity"/>
    <property type="evidence" value="ECO:0007669"/>
    <property type="project" value="UniProtKB-EC"/>
</dbReference>
<dbReference type="AlphaFoldDB" id="A0ABD5YHN0"/>
<name>A0ABD5YHN0_9EURY</name>
<dbReference type="InterPro" id="IPR000760">
    <property type="entry name" value="Inositol_monophosphatase-like"/>
</dbReference>
<dbReference type="GO" id="GO:0046872">
    <property type="term" value="F:metal ion binding"/>
    <property type="evidence" value="ECO:0007669"/>
    <property type="project" value="UniProtKB-KW"/>
</dbReference>
<dbReference type="PANTHER" id="PTHR20854:SF4">
    <property type="entry name" value="INOSITOL-1-MONOPHOSPHATASE-RELATED"/>
    <property type="match status" value="1"/>
</dbReference>
<dbReference type="PRINTS" id="PR00377">
    <property type="entry name" value="IMPHPHTASES"/>
</dbReference>
<keyword evidence="10" id="KW-1185">Reference proteome</keyword>
<feature type="binding site" evidence="8">
    <location>
        <position position="88"/>
    </location>
    <ligand>
        <name>Mg(2+)</name>
        <dbReference type="ChEBI" id="CHEBI:18420"/>
        <label>1</label>
        <note>catalytic</note>
    </ligand>
</feature>
<feature type="binding site" evidence="8">
    <location>
        <position position="86"/>
    </location>
    <ligand>
        <name>Mg(2+)</name>
        <dbReference type="ChEBI" id="CHEBI:18420"/>
        <label>1</label>
        <note>catalytic</note>
    </ligand>
</feature>
<evidence type="ECO:0000256" key="7">
    <source>
        <dbReference type="ARBA" id="ARBA00038103"/>
    </source>
</evidence>
<protein>
    <recommendedName>
        <fullName evidence="2">fructose-bisphosphatase</fullName>
        <ecNumber evidence="2">3.1.3.11</ecNumber>
    </recommendedName>
</protein>
<dbReference type="RefSeq" id="WP_267664436.1">
    <property type="nucleotide sequence ID" value="NZ_JAODIX010000039.1"/>
</dbReference>
<dbReference type="CDD" id="cd01637">
    <property type="entry name" value="IMPase_like"/>
    <property type="match status" value="1"/>
</dbReference>